<dbReference type="GeneID" id="94345203"/>
<accession>A0A976FLA2</accession>
<name>A0A976FLA2_BRELC</name>
<dbReference type="RefSeq" id="XP_067817970.1">
    <property type="nucleotide sequence ID" value="XM_067959532.1"/>
</dbReference>
<evidence type="ECO:0000313" key="1">
    <source>
        <dbReference type="EMBL" id="TDH68471.1"/>
    </source>
</evidence>
<dbReference type="Proteomes" id="UP000294530">
    <property type="component" value="Unassembled WGS sequence"/>
</dbReference>
<protein>
    <submittedName>
        <fullName evidence="1">Uncharacterized protein</fullName>
    </submittedName>
</protein>
<proteinExistence type="predicted"/>
<reference evidence="1 2" key="1">
    <citation type="journal article" date="2021" name="Genome Biol.">
        <title>AFLAP: assembly-free linkage analysis pipeline using k-mers from genome sequencing data.</title>
        <authorList>
            <person name="Fletcher K."/>
            <person name="Zhang L."/>
            <person name="Gil J."/>
            <person name="Han R."/>
            <person name="Cavanaugh K."/>
            <person name="Michelmore R."/>
        </authorList>
    </citation>
    <scope>NUCLEOTIDE SEQUENCE [LARGE SCALE GENOMIC DNA]</scope>
    <source>
        <strain evidence="1 2">SF5</strain>
    </source>
</reference>
<dbReference type="EMBL" id="SHOA02000016">
    <property type="protein sequence ID" value="TDH68471.1"/>
    <property type="molecule type" value="Genomic_DNA"/>
</dbReference>
<gene>
    <name evidence="1" type="ORF">CCR75_001429</name>
</gene>
<dbReference type="AlphaFoldDB" id="A0A976FLA2"/>
<organism evidence="1 2">
    <name type="scientific">Bremia lactucae</name>
    <name type="common">Lettuce downy mildew</name>
    <dbReference type="NCBI Taxonomy" id="4779"/>
    <lineage>
        <taxon>Eukaryota</taxon>
        <taxon>Sar</taxon>
        <taxon>Stramenopiles</taxon>
        <taxon>Oomycota</taxon>
        <taxon>Peronosporomycetes</taxon>
        <taxon>Peronosporales</taxon>
        <taxon>Peronosporaceae</taxon>
        <taxon>Bremia</taxon>
    </lineage>
</organism>
<evidence type="ECO:0000313" key="2">
    <source>
        <dbReference type="Proteomes" id="UP000294530"/>
    </source>
</evidence>
<dbReference type="KEGG" id="blac:94345203"/>
<sequence length="81" mass="9304">MYPHGQTIVQEQETGLYGSKLPSQAQKFEVVVAWGLTYHKLSQRDLHLICRLEVSLLYWFGPDCLNGVVSRQSSIQLHRMS</sequence>
<comment type="caution">
    <text evidence="1">The sequence shown here is derived from an EMBL/GenBank/DDBJ whole genome shotgun (WGS) entry which is preliminary data.</text>
</comment>
<keyword evidence="2" id="KW-1185">Reference proteome</keyword>